<dbReference type="SUPFAM" id="SSF51556">
    <property type="entry name" value="Metallo-dependent hydrolases"/>
    <property type="match status" value="1"/>
</dbReference>
<dbReference type="Proteomes" id="UP001493487">
    <property type="component" value="Unassembled WGS sequence"/>
</dbReference>
<organism evidence="3 4">
    <name type="scientific">Cohnella silvisoli</name>
    <dbReference type="NCBI Taxonomy" id="2873699"/>
    <lineage>
        <taxon>Bacteria</taxon>
        <taxon>Bacillati</taxon>
        <taxon>Bacillota</taxon>
        <taxon>Bacilli</taxon>
        <taxon>Bacillales</taxon>
        <taxon>Paenibacillaceae</taxon>
        <taxon>Cohnella</taxon>
    </lineage>
</organism>
<gene>
    <name evidence="3" type="ORF">QJS35_03195</name>
</gene>
<dbReference type="InterPro" id="IPR032466">
    <property type="entry name" value="Metal_Hydrolase"/>
</dbReference>
<evidence type="ECO:0000259" key="2">
    <source>
        <dbReference type="Pfam" id="PF04909"/>
    </source>
</evidence>
<dbReference type="InterPro" id="IPR006680">
    <property type="entry name" value="Amidohydro-rel"/>
</dbReference>
<proteinExistence type="predicted"/>
<dbReference type="RefSeq" id="WP_232182096.1">
    <property type="nucleotide sequence ID" value="NZ_JAIOAP010000001.1"/>
</dbReference>
<dbReference type="InterPro" id="IPR032465">
    <property type="entry name" value="ACMSD"/>
</dbReference>
<keyword evidence="4" id="KW-1185">Reference proteome</keyword>
<reference evidence="3 4" key="1">
    <citation type="journal article" date="2023" name="Genome Announc.">
        <title>Pan-Genome Analyses of the Genus Cohnella and Proposal of the Novel Species Cohnella silvisoli sp. nov., Isolated from Forest Soil.</title>
        <authorList>
            <person name="Wang C."/>
            <person name="Mao L."/>
            <person name="Bao G."/>
            <person name="Zhu H."/>
        </authorList>
    </citation>
    <scope>NUCLEOTIDE SEQUENCE [LARGE SCALE GENOMIC DNA]</scope>
    <source>
        <strain evidence="3 4">NL03-T5-1</strain>
    </source>
</reference>
<sequence length="257" mass="29487">MIIDSHFHLGMSPGFHYYETSIERYLQYMEKRNISYCMNIHSIGLLTDEMERGLEEDMEAYKLSSGKILSYYVFNPNYADKSLKLMERYKDRSIFKAIKLHPSFHGVYADDGRYEAAWEYAAANDLPIMSHTWAISPTNDAQKFSYPPLFEKYIARYPQVNLICGHSGGRYDGIQQAVRMASRYPNVYMDTAGDVYANGLISFLVKGAGADRVLFGSDGFWMDARTQIGMILAADISLEDKKKILFENAMRLFRING</sequence>
<dbReference type="Gene3D" id="3.20.20.140">
    <property type="entry name" value="Metal-dependent hydrolases"/>
    <property type="match status" value="1"/>
</dbReference>
<protein>
    <submittedName>
        <fullName evidence="3">Amidohydrolase family protein</fullName>
    </submittedName>
</protein>
<feature type="domain" description="Amidohydrolase-related" evidence="2">
    <location>
        <begin position="75"/>
        <end position="255"/>
    </location>
</feature>
<dbReference type="EMBL" id="JASKHM010000001">
    <property type="protein sequence ID" value="MEQ4481398.1"/>
    <property type="molecule type" value="Genomic_DNA"/>
</dbReference>
<dbReference type="PANTHER" id="PTHR21240">
    <property type="entry name" value="2-AMINO-3-CARBOXYLMUCONATE-6-SEMIALDEHYDE DECARBOXYLASE"/>
    <property type="match status" value="1"/>
</dbReference>
<comment type="caution">
    <text evidence="3">The sequence shown here is derived from an EMBL/GenBank/DDBJ whole genome shotgun (WGS) entry which is preliminary data.</text>
</comment>
<accession>A0ABV1KMW5</accession>
<name>A0ABV1KMW5_9BACL</name>
<dbReference type="PANTHER" id="PTHR21240:SF28">
    <property type="entry name" value="ISO-OROTATE DECARBOXYLASE (EUROFUNG)"/>
    <property type="match status" value="1"/>
</dbReference>
<evidence type="ECO:0000313" key="4">
    <source>
        <dbReference type="Proteomes" id="UP001493487"/>
    </source>
</evidence>
<evidence type="ECO:0000313" key="3">
    <source>
        <dbReference type="EMBL" id="MEQ4481398.1"/>
    </source>
</evidence>
<dbReference type="Pfam" id="PF04909">
    <property type="entry name" value="Amidohydro_2"/>
    <property type="match status" value="1"/>
</dbReference>
<evidence type="ECO:0000256" key="1">
    <source>
        <dbReference type="ARBA" id="ARBA00023239"/>
    </source>
</evidence>
<keyword evidence="1" id="KW-0456">Lyase</keyword>